<dbReference type="Pfam" id="PF11174">
    <property type="entry name" value="DUF2970"/>
    <property type="match status" value="1"/>
</dbReference>
<comment type="caution">
    <text evidence="2">The sequence shown here is derived from an EMBL/GenBank/DDBJ whole genome shotgun (WGS) entry which is preliminary data.</text>
</comment>
<keyword evidence="1" id="KW-0812">Transmembrane</keyword>
<evidence type="ECO:0000313" key="3">
    <source>
        <dbReference type="Proteomes" id="UP001382455"/>
    </source>
</evidence>
<keyword evidence="3" id="KW-1185">Reference proteome</keyword>
<reference evidence="2 3" key="1">
    <citation type="submission" date="2023-12" db="EMBL/GenBank/DDBJ databases">
        <title>Friends and Foes: Symbiotic and Algicidal bacterial influence on Karenia brevis blooms.</title>
        <authorList>
            <person name="Fei C."/>
            <person name="Mohamed A.R."/>
            <person name="Booker A."/>
            <person name="Arshad M."/>
            <person name="Klass S."/>
            <person name="Ahn S."/>
            <person name="Gilbert P.M."/>
            <person name="Heil C.A."/>
            <person name="Martinez J.M."/>
            <person name="Amin S.A."/>
        </authorList>
    </citation>
    <scope>NUCLEOTIDE SEQUENCE [LARGE SCALE GENOMIC DNA]</scope>
    <source>
        <strain evidence="2 3">CE15</strain>
    </source>
</reference>
<dbReference type="RefSeq" id="WP_082428583.1">
    <property type="nucleotide sequence ID" value="NZ_CP023398.1"/>
</dbReference>
<evidence type="ECO:0000313" key="2">
    <source>
        <dbReference type="EMBL" id="MEI4550455.1"/>
    </source>
</evidence>
<dbReference type="InterPro" id="IPR021344">
    <property type="entry name" value="DUF2970"/>
</dbReference>
<accession>A0ABU8EU13</accession>
<dbReference type="EMBL" id="JBAWKS010000001">
    <property type="protein sequence ID" value="MEI4550455.1"/>
    <property type="molecule type" value="Genomic_DNA"/>
</dbReference>
<organism evidence="2 3">
    <name type="scientific">Pseudoalteromonas spongiae</name>
    <dbReference type="NCBI Taxonomy" id="298657"/>
    <lineage>
        <taxon>Bacteria</taxon>
        <taxon>Pseudomonadati</taxon>
        <taxon>Pseudomonadota</taxon>
        <taxon>Gammaproteobacteria</taxon>
        <taxon>Alteromonadales</taxon>
        <taxon>Pseudoalteromonadaceae</taxon>
        <taxon>Pseudoalteromonas</taxon>
    </lineage>
</organism>
<gene>
    <name evidence="2" type="ORF">WAE96_12340</name>
</gene>
<keyword evidence="1" id="KW-0472">Membrane</keyword>
<name>A0ABU8EU13_9GAMM</name>
<evidence type="ECO:0000256" key="1">
    <source>
        <dbReference type="SAM" id="Phobius"/>
    </source>
</evidence>
<keyword evidence="1" id="KW-1133">Transmembrane helix</keyword>
<protein>
    <submittedName>
        <fullName evidence="2">DUF2970 domain-containing protein</fullName>
    </submittedName>
</protein>
<dbReference type="Proteomes" id="UP001382455">
    <property type="component" value="Unassembled WGS sequence"/>
</dbReference>
<proteinExistence type="predicted"/>
<feature type="transmembrane region" description="Helical" evidence="1">
    <location>
        <begin position="32"/>
        <end position="55"/>
    </location>
</feature>
<sequence length="56" mass="6298">MQYLQAVLAALFGVQSSKRQHHHFKNLSVRYLIVLGIVLTVAFVLTITFVVQLVVS</sequence>